<name>A0ABX9TUG7_9GAMM</name>
<keyword evidence="3" id="KW-1185">Reference proteome</keyword>
<dbReference type="RefSeq" id="WP_120374798.1">
    <property type="nucleotide sequence ID" value="NZ_RCHC01000012.1"/>
</dbReference>
<evidence type="ECO:0008006" key="4">
    <source>
        <dbReference type="Google" id="ProtNLM"/>
    </source>
</evidence>
<keyword evidence="1" id="KW-0732">Signal</keyword>
<dbReference type="Proteomes" id="UP000280271">
    <property type="component" value="Unassembled WGS sequence"/>
</dbReference>
<protein>
    <recommendedName>
        <fullName evidence="4">Outer membrane assembly lipoprotein YfiO</fullName>
    </recommendedName>
</protein>
<evidence type="ECO:0000313" key="3">
    <source>
        <dbReference type="Proteomes" id="UP000280271"/>
    </source>
</evidence>
<gene>
    <name evidence="2" type="ORF">D9K81_11830</name>
</gene>
<comment type="caution">
    <text evidence="2">The sequence shown here is derived from an EMBL/GenBank/DDBJ whole genome shotgun (WGS) entry which is preliminary data.</text>
</comment>
<evidence type="ECO:0000313" key="2">
    <source>
        <dbReference type="EMBL" id="RLL20683.1"/>
    </source>
</evidence>
<accession>A0ABX9TUG7</accession>
<feature type="signal peptide" evidence="1">
    <location>
        <begin position="1"/>
        <end position="27"/>
    </location>
</feature>
<organism evidence="2 3">
    <name type="scientific">Acinetobacter chengduensis</name>
    <dbReference type="NCBI Taxonomy" id="2420890"/>
    <lineage>
        <taxon>Bacteria</taxon>
        <taxon>Pseudomonadati</taxon>
        <taxon>Pseudomonadota</taxon>
        <taxon>Gammaproteobacteria</taxon>
        <taxon>Moraxellales</taxon>
        <taxon>Moraxellaceae</taxon>
        <taxon>Acinetobacter</taxon>
    </lineage>
</organism>
<sequence>MKFIHKAFKTYFLATTFPIALIYSTHAFSGADTYCEPSTQIQNSEYTACNALPALTPANDNQVNILLLLSDLGLAKLKFGTDSESLWYTSTSTVPFETKSLTATAVNLTKNARQPSKPLDNSNSEYCNTILNSQQDFIQQVKADKRLSSAERDLLIKARSQLKTCDDHISLITVDPNWSVTARQFASYLNGSIAFYNTNFSIASKIYSALASADQPWIKETTQYMLIRSHLNETYQSGLGEYGDLDHSKINQQLLKNTYDSISQYLKLYPTGRYAASARGLLRRCYWIGGQQQLLVNELAWQINNPKSPFYNLEMNNLAYEIDRHVFQSPLFKAQYLKDPFLLAIYDLMQMRKPVSAEDRVISWSELNSQKAVFKTQPELFQYLQASHLFYVQNKPSEALNYLSNQQSSHSNSYLALSQILLKGRITEKVGQSANTQQYWENLLTKAKSPEQRGLFELMLYPYYAKQQKANFFAGGNSKITEYFLQRSFITERANEQSLMTIVQDKSASEDQKNLALNTVLEKSLIHQNYALFNQAYTFLPKNVAQYVFSDSNYVTYKKQPPLGNFVWKGTTISSKISCPDLYILTQKLQVEPKDSSLRLCLGEYMRSDKAYRLSGIAESEKQYSTLQGPIFARGQVYKEIIKSTSNTDLKAYALYRAIMCYSPGGLNDCQDTDVAKSVRKQWFDQIKRDYPETSWAKSLKYYW</sequence>
<reference evidence="2 3" key="1">
    <citation type="submission" date="2018-09" db="EMBL/GenBank/DDBJ databases">
        <title>The draft genome of Acinetobacter sp. strains.</title>
        <authorList>
            <person name="Qin J."/>
            <person name="Feng Y."/>
            <person name="Zong Z."/>
        </authorList>
    </citation>
    <scope>NUCLEOTIDE SEQUENCE [LARGE SCALE GENOMIC DNA]</scope>
    <source>
        <strain evidence="2 3">WCHAc060005</strain>
    </source>
</reference>
<dbReference type="EMBL" id="RCHC01000012">
    <property type="protein sequence ID" value="RLL20683.1"/>
    <property type="molecule type" value="Genomic_DNA"/>
</dbReference>
<proteinExistence type="predicted"/>
<feature type="chain" id="PRO_5046838684" description="Outer membrane assembly lipoprotein YfiO" evidence="1">
    <location>
        <begin position="28"/>
        <end position="704"/>
    </location>
</feature>
<evidence type="ECO:0000256" key="1">
    <source>
        <dbReference type="SAM" id="SignalP"/>
    </source>
</evidence>